<proteinExistence type="predicted"/>
<dbReference type="OrthoDB" id="4557285at2"/>
<dbReference type="RefSeq" id="WP_131303242.1">
    <property type="nucleotide sequence ID" value="NZ_SJJR01000005.1"/>
</dbReference>
<accession>A0A4R0GN22</accession>
<evidence type="ECO:0000313" key="2">
    <source>
        <dbReference type="Proteomes" id="UP000292274"/>
    </source>
</evidence>
<reference evidence="1 2" key="1">
    <citation type="submission" date="2019-02" db="EMBL/GenBank/DDBJ databases">
        <title>Jishengella sp. nov., isolated from a root of Zingiber montanum.</title>
        <authorList>
            <person name="Kuncharoen N."/>
            <person name="Kudo T."/>
            <person name="Masahiro Y."/>
            <person name="Ohkuma M."/>
            <person name="Tanasupawat S."/>
        </authorList>
    </citation>
    <scope>NUCLEOTIDE SEQUENCE [LARGE SCALE GENOMIC DNA]</scope>
    <source>
        <strain evidence="1 2">PLAI 1-1</strain>
    </source>
</reference>
<sequence>MTDGKDTGGRNGRWRVRVDRRVCIGSGFCYGSAASHFRPDGIKSRPVRPVAEPTELLLLVADGCPVGAITLRDQLTGALVAPVQEHADD</sequence>
<evidence type="ECO:0000313" key="1">
    <source>
        <dbReference type="EMBL" id="TCB97863.1"/>
    </source>
</evidence>
<dbReference type="Proteomes" id="UP000292274">
    <property type="component" value="Unassembled WGS sequence"/>
</dbReference>
<gene>
    <name evidence="1" type="ORF">E0H26_09675</name>
</gene>
<comment type="caution">
    <text evidence="1">The sequence shown here is derived from an EMBL/GenBank/DDBJ whole genome shotgun (WGS) entry which is preliminary data.</text>
</comment>
<name>A0A4R0GN22_9ACTN</name>
<keyword evidence="2" id="KW-1185">Reference proteome</keyword>
<organism evidence="1 2">
    <name type="scientific">Micromonospora zingiberis</name>
    <dbReference type="NCBI Taxonomy" id="2053011"/>
    <lineage>
        <taxon>Bacteria</taxon>
        <taxon>Bacillati</taxon>
        <taxon>Actinomycetota</taxon>
        <taxon>Actinomycetes</taxon>
        <taxon>Micromonosporales</taxon>
        <taxon>Micromonosporaceae</taxon>
        <taxon>Micromonospora</taxon>
    </lineage>
</organism>
<dbReference type="Gene3D" id="3.30.70.20">
    <property type="match status" value="1"/>
</dbReference>
<dbReference type="SUPFAM" id="SSF54862">
    <property type="entry name" value="4Fe-4S ferredoxins"/>
    <property type="match status" value="1"/>
</dbReference>
<protein>
    <submittedName>
        <fullName evidence="1">Ferredoxin</fullName>
    </submittedName>
</protein>
<dbReference type="AlphaFoldDB" id="A0A4R0GN22"/>
<dbReference type="EMBL" id="SJJR01000005">
    <property type="protein sequence ID" value="TCB97863.1"/>
    <property type="molecule type" value="Genomic_DNA"/>
</dbReference>